<dbReference type="InterPro" id="IPR005821">
    <property type="entry name" value="Ion_trans_dom"/>
</dbReference>
<evidence type="ECO:0000256" key="6">
    <source>
        <dbReference type="SAM" id="Phobius"/>
    </source>
</evidence>
<keyword evidence="8" id="KW-0407">Ion channel</keyword>
<gene>
    <name evidence="8" type="primary">Scn8a</name>
    <name evidence="8" type="ORF">AK812_SmicGene42979</name>
</gene>
<evidence type="ECO:0000256" key="3">
    <source>
        <dbReference type="ARBA" id="ARBA00022837"/>
    </source>
</evidence>
<feature type="domain" description="EF-hand" evidence="7">
    <location>
        <begin position="371"/>
        <end position="406"/>
    </location>
</feature>
<feature type="transmembrane region" description="Helical" evidence="6">
    <location>
        <begin position="79"/>
        <end position="102"/>
    </location>
</feature>
<keyword evidence="4 6" id="KW-1133">Transmembrane helix</keyword>
<keyword evidence="2 6" id="KW-0812">Transmembrane</keyword>
<dbReference type="Pfam" id="PF00520">
    <property type="entry name" value="Ion_trans"/>
    <property type="match status" value="1"/>
</dbReference>
<evidence type="ECO:0000256" key="4">
    <source>
        <dbReference type="ARBA" id="ARBA00022989"/>
    </source>
</evidence>
<feature type="transmembrane region" description="Helical" evidence="6">
    <location>
        <begin position="122"/>
        <end position="153"/>
    </location>
</feature>
<name>A0A1Q9C272_SYMMI</name>
<keyword evidence="8" id="KW-0813">Transport</keyword>
<sequence length="448" mass="50478">MEASRFSRQAVAAEQSGNFKPRRSACRLQRVVLTWQFEFFYAALILSHAGLLGAQIVAGQSWTRMSTIGVTKFFTTGEYGWNIFDLLMVSLSVVELLVDLILQENFASGTFRILRFIRPLRILVFSIGITLKSLIWSVILLLLIIYLFSILFSDAYLTTMTMAPDQAVDADELRNFFGSLQISMFTLLVLADPRLHHGLLIPVLRRPRLFAAISGGLEWRQAAEARTCQALLLISLQACNVIVEHGWLGVDLPLHSVPSSTLARLFFVRTAHCIHKHRSARPRKTFKSGEDPAQTFDTKKQKEQCYRVEGITGAAVNGLQGRTHPMDSGRQWCYDADSDPVSLTVFCHSAIAGAEQDHEFMVQSMVGEQERIRTVFCELFQMMDHDESGMITIKEFEHGFKVESTRAWFEALGIKDGDHRIGISEFVEGCINIRGPAREVDLMRQPLG</sequence>
<evidence type="ECO:0000259" key="7">
    <source>
        <dbReference type="PROSITE" id="PS50222"/>
    </source>
</evidence>
<evidence type="ECO:0000313" key="8">
    <source>
        <dbReference type="EMBL" id="OLP77012.1"/>
    </source>
</evidence>
<comment type="caution">
    <text evidence="8">The sequence shown here is derived from an EMBL/GenBank/DDBJ whole genome shotgun (WGS) entry which is preliminary data.</text>
</comment>
<dbReference type="InterPro" id="IPR002048">
    <property type="entry name" value="EF_hand_dom"/>
</dbReference>
<evidence type="ECO:0000256" key="2">
    <source>
        <dbReference type="ARBA" id="ARBA00022692"/>
    </source>
</evidence>
<keyword evidence="9" id="KW-1185">Reference proteome</keyword>
<evidence type="ECO:0000313" key="9">
    <source>
        <dbReference type="Proteomes" id="UP000186817"/>
    </source>
</evidence>
<dbReference type="AlphaFoldDB" id="A0A1Q9C272"/>
<dbReference type="GO" id="GO:0005509">
    <property type="term" value="F:calcium ion binding"/>
    <property type="evidence" value="ECO:0007669"/>
    <property type="project" value="InterPro"/>
</dbReference>
<evidence type="ECO:0000256" key="5">
    <source>
        <dbReference type="ARBA" id="ARBA00023136"/>
    </source>
</evidence>
<dbReference type="Gene3D" id="1.20.120.350">
    <property type="entry name" value="Voltage-gated potassium channels. Chain C"/>
    <property type="match status" value="1"/>
</dbReference>
<feature type="transmembrane region" description="Helical" evidence="6">
    <location>
        <begin position="39"/>
        <end position="59"/>
    </location>
</feature>
<dbReference type="PROSITE" id="PS50222">
    <property type="entry name" value="EF_HAND_2"/>
    <property type="match status" value="1"/>
</dbReference>
<dbReference type="InterPro" id="IPR011992">
    <property type="entry name" value="EF-hand-dom_pair"/>
</dbReference>
<keyword evidence="3" id="KW-0106">Calcium</keyword>
<protein>
    <submittedName>
        <fullName evidence="8">Sodium channel protein type 8 subunit alpha</fullName>
    </submittedName>
</protein>
<dbReference type="Proteomes" id="UP000186817">
    <property type="component" value="Unassembled WGS sequence"/>
</dbReference>
<dbReference type="InterPro" id="IPR027359">
    <property type="entry name" value="Volt_channel_dom_sf"/>
</dbReference>
<dbReference type="EMBL" id="LSRX01001866">
    <property type="protein sequence ID" value="OLP77012.1"/>
    <property type="molecule type" value="Genomic_DNA"/>
</dbReference>
<reference evidence="8 9" key="1">
    <citation type="submission" date="2016-02" db="EMBL/GenBank/DDBJ databases">
        <title>Genome analysis of coral dinoflagellate symbionts highlights evolutionary adaptations to a symbiotic lifestyle.</title>
        <authorList>
            <person name="Aranda M."/>
            <person name="Li Y."/>
            <person name="Liew Y.J."/>
            <person name="Baumgarten S."/>
            <person name="Simakov O."/>
            <person name="Wilson M."/>
            <person name="Piel J."/>
            <person name="Ashoor H."/>
            <person name="Bougouffa S."/>
            <person name="Bajic V.B."/>
            <person name="Ryu T."/>
            <person name="Ravasi T."/>
            <person name="Bayer T."/>
            <person name="Micklem G."/>
            <person name="Kim H."/>
            <person name="Bhak J."/>
            <person name="Lajeunesse T.C."/>
            <person name="Voolstra C.R."/>
        </authorList>
    </citation>
    <scope>NUCLEOTIDE SEQUENCE [LARGE SCALE GENOMIC DNA]</scope>
    <source>
        <strain evidence="8 9">CCMP2467</strain>
    </source>
</reference>
<proteinExistence type="predicted"/>
<keyword evidence="5 6" id="KW-0472">Membrane</keyword>
<accession>A0A1Q9C272</accession>
<keyword evidence="8" id="KW-0406">Ion transport</keyword>
<dbReference type="GO" id="GO:0005216">
    <property type="term" value="F:monoatomic ion channel activity"/>
    <property type="evidence" value="ECO:0007669"/>
    <property type="project" value="InterPro"/>
</dbReference>
<dbReference type="Gene3D" id="1.10.238.10">
    <property type="entry name" value="EF-hand"/>
    <property type="match status" value="1"/>
</dbReference>
<dbReference type="PROSITE" id="PS00018">
    <property type="entry name" value="EF_HAND_1"/>
    <property type="match status" value="1"/>
</dbReference>
<evidence type="ECO:0000256" key="1">
    <source>
        <dbReference type="ARBA" id="ARBA00004141"/>
    </source>
</evidence>
<dbReference type="SUPFAM" id="SSF47473">
    <property type="entry name" value="EF-hand"/>
    <property type="match status" value="1"/>
</dbReference>
<organism evidence="8 9">
    <name type="scientific">Symbiodinium microadriaticum</name>
    <name type="common">Dinoflagellate</name>
    <name type="synonym">Zooxanthella microadriatica</name>
    <dbReference type="NCBI Taxonomy" id="2951"/>
    <lineage>
        <taxon>Eukaryota</taxon>
        <taxon>Sar</taxon>
        <taxon>Alveolata</taxon>
        <taxon>Dinophyceae</taxon>
        <taxon>Suessiales</taxon>
        <taxon>Symbiodiniaceae</taxon>
        <taxon>Symbiodinium</taxon>
    </lineage>
</organism>
<dbReference type="OrthoDB" id="427950at2759"/>
<dbReference type="GO" id="GO:0016020">
    <property type="term" value="C:membrane"/>
    <property type="evidence" value="ECO:0007669"/>
    <property type="project" value="UniProtKB-SubCell"/>
</dbReference>
<comment type="subcellular location">
    <subcellularLocation>
        <location evidence="1">Membrane</location>
        <topology evidence="1">Multi-pass membrane protein</topology>
    </subcellularLocation>
</comment>
<dbReference type="InterPro" id="IPR018247">
    <property type="entry name" value="EF_Hand_1_Ca_BS"/>
</dbReference>